<organism evidence="1 2">
    <name type="scientific">Dentiscutata heterogama</name>
    <dbReference type="NCBI Taxonomy" id="1316150"/>
    <lineage>
        <taxon>Eukaryota</taxon>
        <taxon>Fungi</taxon>
        <taxon>Fungi incertae sedis</taxon>
        <taxon>Mucoromycota</taxon>
        <taxon>Glomeromycotina</taxon>
        <taxon>Glomeromycetes</taxon>
        <taxon>Diversisporales</taxon>
        <taxon>Gigasporaceae</taxon>
        <taxon>Dentiscutata</taxon>
    </lineage>
</organism>
<accession>A0ACA9PG83</accession>
<feature type="non-terminal residue" evidence="1">
    <location>
        <position position="121"/>
    </location>
</feature>
<dbReference type="EMBL" id="CAJVPU010027932">
    <property type="protein sequence ID" value="CAG8705350.1"/>
    <property type="molecule type" value="Genomic_DNA"/>
</dbReference>
<keyword evidence="2" id="KW-1185">Reference proteome</keyword>
<sequence>MNLSKIQEKRPGNKIAAVVVITTAMITAMTVAMITATIVAMIAAATMTTATAIKEEVEKQEKPQKKVQIKILEHQALNNIKKIVAKSEYHSDEISKTDDELANNEKRKKIQYPLDNNCNNH</sequence>
<evidence type="ECO:0000313" key="1">
    <source>
        <dbReference type="EMBL" id="CAG8705350.1"/>
    </source>
</evidence>
<name>A0ACA9PG83_9GLOM</name>
<comment type="caution">
    <text evidence="1">The sequence shown here is derived from an EMBL/GenBank/DDBJ whole genome shotgun (WGS) entry which is preliminary data.</text>
</comment>
<evidence type="ECO:0000313" key="2">
    <source>
        <dbReference type="Proteomes" id="UP000789702"/>
    </source>
</evidence>
<reference evidence="1" key="1">
    <citation type="submission" date="2021-06" db="EMBL/GenBank/DDBJ databases">
        <authorList>
            <person name="Kallberg Y."/>
            <person name="Tangrot J."/>
            <person name="Rosling A."/>
        </authorList>
    </citation>
    <scope>NUCLEOTIDE SEQUENCE</scope>
    <source>
        <strain evidence="1">IL203A</strain>
    </source>
</reference>
<gene>
    <name evidence="1" type="ORF">DHETER_LOCUS11967</name>
</gene>
<proteinExistence type="predicted"/>
<protein>
    <submittedName>
        <fullName evidence="1">4724_t:CDS:1</fullName>
    </submittedName>
</protein>
<dbReference type="Proteomes" id="UP000789702">
    <property type="component" value="Unassembled WGS sequence"/>
</dbReference>